<dbReference type="AlphaFoldDB" id="A0A453I5A4"/>
<dbReference type="Gramene" id="AET4Gv20447500.2">
    <property type="protein sequence ID" value="AET4Gv20447500.2"/>
    <property type="gene ID" value="AET4Gv20447500"/>
</dbReference>
<name>A0A453I5A4_AEGTS</name>
<proteinExistence type="predicted"/>
<reference evidence="1" key="5">
    <citation type="journal article" date="2021" name="G3 (Bethesda)">
        <title>Aegilops tauschii genome assembly Aet v5.0 features greater sequence contiguity and improved annotation.</title>
        <authorList>
            <person name="Wang L."/>
            <person name="Zhu T."/>
            <person name="Rodriguez J.C."/>
            <person name="Deal K.R."/>
            <person name="Dubcovsky J."/>
            <person name="McGuire P.E."/>
            <person name="Lux T."/>
            <person name="Spannagl M."/>
            <person name="Mayer K.F.X."/>
            <person name="Baldrich P."/>
            <person name="Meyers B.C."/>
            <person name="Huo N."/>
            <person name="Gu Y.Q."/>
            <person name="Zhou H."/>
            <person name="Devos K.M."/>
            <person name="Bennetzen J.L."/>
            <person name="Unver T."/>
            <person name="Budak H."/>
            <person name="Gulick P.J."/>
            <person name="Galiba G."/>
            <person name="Kalapos B."/>
            <person name="Nelson D.R."/>
            <person name="Li P."/>
            <person name="You F.M."/>
            <person name="Luo M.C."/>
            <person name="Dvorak J."/>
        </authorList>
    </citation>
    <scope>NUCLEOTIDE SEQUENCE [LARGE SCALE GENOMIC DNA]</scope>
    <source>
        <strain evidence="1">cv. AL8/78</strain>
    </source>
</reference>
<dbReference type="Proteomes" id="UP000015105">
    <property type="component" value="Chromosome 4D"/>
</dbReference>
<accession>A0A453I5A4</accession>
<organism evidence="1 2">
    <name type="scientific">Aegilops tauschii subsp. strangulata</name>
    <name type="common">Goatgrass</name>
    <dbReference type="NCBI Taxonomy" id="200361"/>
    <lineage>
        <taxon>Eukaryota</taxon>
        <taxon>Viridiplantae</taxon>
        <taxon>Streptophyta</taxon>
        <taxon>Embryophyta</taxon>
        <taxon>Tracheophyta</taxon>
        <taxon>Spermatophyta</taxon>
        <taxon>Magnoliopsida</taxon>
        <taxon>Liliopsida</taxon>
        <taxon>Poales</taxon>
        <taxon>Poaceae</taxon>
        <taxon>BOP clade</taxon>
        <taxon>Pooideae</taxon>
        <taxon>Triticodae</taxon>
        <taxon>Triticeae</taxon>
        <taxon>Triticinae</taxon>
        <taxon>Aegilops</taxon>
    </lineage>
</organism>
<evidence type="ECO:0000313" key="1">
    <source>
        <dbReference type="EnsemblPlants" id="AET4Gv20447500.2"/>
    </source>
</evidence>
<reference evidence="1" key="4">
    <citation type="submission" date="2019-03" db="UniProtKB">
        <authorList>
            <consortium name="EnsemblPlants"/>
        </authorList>
    </citation>
    <scope>IDENTIFICATION</scope>
</reference>
<reference evidence="2" key="2">
    <citation type="journal article" date="2017" name="Nat. Plants">
        <title>The Aegilops tauschii genome reveals multiple impacts of transposons.</title>
        <authorList>
            <person name="Zhao G."/>
            <person name="Zou C."/>
            <person name="Li K."/>
            <person name="Wang K."/>
            <person name="Li T."/>
            <person name="Gao L."/>
            <person name="Zhang X."/>
            <person name="Wang H."/>
            <person name="Yang Z."/>
            <person name="Liu X."/>
            <person name="Jiang W."/>
            <person name="Mao L."/>
            <person name="Kong X."/>
            <person name="Jiao Y."/>
            <person name="Jia J."/>
        </authorList>
    </citation>
    <scope>NUCLEOTIDE SEQUENCE [LARGE SCALE GENOMIC DNA]</scope>
    <source>
        <strain evidence="2">cv. AL8/78</strain>
    </source>
</reference>
<reference evidence="2" key="1">
    <citation type="journal article" date="2014" name="Science">
        <title>Ancient hybridizations among the ancestral genomes of bread wheat.</title>
        <authorList>
            <consortium name="International Wheat Genome Sequencing Consortium,"/>
            <person name="Marcussen T."/>
            <person name="Sandve S.R."/>
            <person name="Heier L."/>
            <person name="Spannagl M."/>
            <person name="Pfeifer M."/>
            <person name="Jakobsen K.S."/>
            <person name="Wulff B.B."/>
            <person name="Steuernagel B."/>
            <person name="Mayer K.F."/>
            <person name="Olsen O.A."/>
        </authorList>
    </citation>
    <scope>NUCLEOTIDE SEQUENCE [LARGE SCALE GENOMIC DNA]</scope>
    <source>
        <strain evidence="2">cv. AL8/78</strain>
    </source>
</reference>
<protein>
    <submittedName>
        <fullName evidence="1">Uncharacterized protein</fullName>
    </submittedName>
</protein>
<sequence>MMSRERKKAAALQEKLQLLRSLTHSHAVIDPSFPLVSQFPSQLCNLHICICLFRLRSSWLCDLHH</sequence>
<evidence type="ECO:0000313" key="2">
    <source>
        <dbReference type="Proteomes" id="UP000015105"/>
    </source>
</evidence>
<dbReference type="EnsemblPlants" id="AET4Gv20447500.2">
    <property type="protein sequence ID" value="AET4Gv20447500.2"/>
    <property type="gene ID" value="AET4Gv20447500"/>
</dbReference>
<reference evidence="1" key="3">
    <citation type="journal article" date="2017" name="Nature">
        <title>Genome sequence of the progenitor of the wheat D genome Aegilops tauschii.</title>
        <authorList>
            <person name="Luo M.C."/>
            <person name="Gu Y.Q."/>
            <person name="Puiu D."/>
            <person name="Wang H."/>
            <person name="Twardziok S.O."/>
            <person name="Deal K.R."/>
            <person name="Huo N."/>
            <person name="Zhu T."/>
            <person name="Wang L."/>
            <person name="Wang Y."/>
            <person name="McGuire P.E."/>
            <person name="Liu S."/>
            <person name="Long H."/>
            <person name="Ramasamy R.K."/>
            <person name="Rodriguez J.C."/>
            <person name="Van S.L."/>
            <person name="Yuan L."/>
            <person name="Wang Z."/>
            <person name="Xia Z."/>
            <person name="Xiao L."/>
            <person name="Anderson O.D."/>
            <person name="Ouyang S."/>
            <person name="Liang Y."/>
            <person name="Zimin A.V."/>
            <person name="Pertea G."/>
            <person name="Qi P."/>
            <person name="Bennetzen J.L."/>
            <person name="Dai X."/>
            <person name="Dawson M.W."/>
            <person name="Muller H.G."/>
            <person name="Kugler K."/>
            <person name="Rivarola-Duarte L."/>
            <person name="Spannagl M."/>
            <person name="Mayer K.F.X."/>
            <person name="Lu F.H."/>
            <person name="Bevan M.W."/>
            <person name="Leroy P."/>
            <person name="Li P."/>
            <person name="You F.M."/>
            <person name="Sun Q."/>
            <person name="Liu Z."/>
            <person name="Lyons E."/>
            <person name="Wicker T."/>
            <person name="Salzberg S.L."/>
            <person name="Devos K.M."/>
            <person name="Dvorak J."/>
        </authorList>
    </citation>
    <scope>NUCLEOTIDE SEQUENCE [LARGE SCALE GENOMIC DNA]</scope>
    <source>
        <strain evidence="1">cv. AL8/78</strain>
    </source>
</reference>
<keyword evidence="2" id="KW-1185">Reference proteome</keyword>